<dbReference type="EMBL" id="MT418680">
    <property type="protein sequence ID" value="QKF93632.1"/>
    <property type="molecule type" value="Genomic_DNA"/>
</dbReference>
<evidence type="ECO:0000313" key="2">
    <source>
        <dbReference type="Proteomes" id="UP001162001"/>
    </source>
</evidence>
<dbReference type="Proteomes" id="UP001162001">
    <property type="component" value="Segment"/>
</dbReference>
<keyword evidence="2" id="KW-1185">Reference proteome</keyword>
<evidence type="ECO:0000313" key="1">
    <source>
        <dbReference type="EMBL" id="QKF93632.1"/>
    </source>
</evidence>
<organism evidence="1 2">
    <name type="scientific">Fadolivirus FV1/VV64</name>
    <dbReference type="NCBI Taxonomy" id="3070911"/>
    <lineage>
        <taxon>Viruses</taxon>
        <taxon>Varidnaviria</taxon>
        <taxon>Bamfordvirae</taxon>
        <taxon>Nucleocytoviricota</taxon>
        <taxon>Megaviricetes</taxon>
        <taxon>Imitervirales</taxon>
        <taxon>Mimiviridae</taxon>
        <taxon>Klosneuvirinae</taxon>
        <taxon>Fadolivirus</taxon>
        <taxon>Fadolivirus algeromassiliense</taxon>
    </lineage>
</organism>
<protein>
    <submittedName>
        <fullName evidence="1">Uncharacterized protein</fullName>
    </submittedName>
</protein>
<sequence>MTGRDEFISIKDIKHNHVNEHYIDESNEDEIQIEGIPIYQIQSTKNSTNGVIINAGIIKEPHDVLIKDVIITNYKCFIISKLYTLEQLKESEEFCRFVMMKIIICLNNKEHTPLAQLCYNFNTVVHKQSNKSILDYLSDNNNKKDLYGFFSITLHYTENDKSKYINLDQFKNYCGPDNIITTLLKWLLDEKVKEILSKLT</sequence>
<proteinExistence type="predicted"/>
<gene>
    <name evidence="1" type="ORF">Fadolivirus_1_174</name>
</gene>
<accession>A0A7D3V5C6</accession>
<name>A0A7D3V5C6_9VIRU</name>
<reference evidence="1 2" key="1">
    <citation type="submission" date="2020-04" db="EMBL/GenBank/DDBJ databases">
        <title>Advantages and limits of metagenomic assembly and binning of a giant virus.</title>
        <authorList>
            <person name="Schulz F."/>
            <person name="Andreani J."/>
            <person name="Francis R."/>
            <person name="Boudjemaa H."/>
            <person name="Bou Khalil J.Y."/>
            <person name="Lee J."/>
            <person name="La Scola B."/>
            <person name="Woyke T."/>
        </authorList>
    </citation>
    <scope>NUCLEOTIDE SEQUENCE [LARGE SCALE GENOMIC DNA]</scope>
    <source>
        <strain evidence="1 2">FV1/VV64</strain>
    </source>
</reference>